<sequence>MLAGATAVLLLPGCASLGQREPVRINVVGLEPLPGQGMEVRLAVQLRIQNPNDAPIDFDGIALELNVNDAPFATGVSDRKGSVPRYGETVLEIPVSVSAVAMLRQAIGLMEDKPREALPYELRGRLGGPLGGMRFSDTGTLTLPDLLKAPAGTR</sequence>
<name>A0A4S4ASF9_9RHOO</name>
<reference evidence="2 3" key="1">
    <citation type="submission" date="2019-04" db="EMBL/GenBank/DDBJ databases">
        <title>Azoarcus rhizosphaerae sp. nov. isolated from rhizosphere of Ficus religiosa.</title>
        <authorList>
            <person name="Lin S.-Y."/>
            <person name="Hameed A."/>
            <person name="Hsu Y.-H."/>
            <person name="Young C.-C."/>
        </authorList>
    </citation>
    <scope>NUCLEOTIDE SEQUENCE [LARGE SCALE GENOMIC DNA]</scope>
    <source>
        <strain evidence="2 3">CC-YHH848</strain>
    </source>
</reference>
<dbReference type="OrthoDB" id="5421820at2"/>
<gene>
    <name evidence="2" type="ORF">E6O51_06480</name>
</gene>
<keyword evidence="3" id="KW-1185">Reference proteome</keyword>
<evidence type="ECO:0000259" key="1">
    <source>
        <dbReference type="SMART" id="SM00769"/>
    </source>
</evidence>
<organism evidence="2 3">
    <name type="scientific">Pseudothauera rhizosphaerae</name>
    <dbReference type="NCBI Taxonomy" id="2565932"/>
    <lineage>
        <taxon>Bacteria</taxon>
        <taxon>Pseudomonadati</taxon>
        <taxon>Pseudomonadota</taxon>
        <taxon>Betaproteobacteria</taxon>
        <taxon>Rhodocyclales</taxon>
        <taxon>Zoogloeaceae</taxon>
        <taxon>Pseudothauera</taxon>
    </lineage>
</organism>
<dbReference type="EMBL" id="SSOD01000004">
    <property type="protein sequence ID" value="THF62772.1"/>
    <property type="molecule type" value="Genomic_DNA"/>
</dbReference>
<dbReference type="RefSeq" id="WP_136384324.1">
    <property type="nucleotide sequence ID" value="NZ_SSOD01000004.1"/>
</dbReference>
<dbReference type="InterPro" id="IPR013990">
    <property type="entry name" value="WHy-dom"/>
</dbReference>
<dbReference type="AlphaFoldDB" id="A0A4S4ASF9"/>
<dbReference type="Pfam" id="PF03168">
    <property type="entry name" value="LEA_2"/>
    <property type="match status" value="1"/>
</dbReference>
<dbReference type="InterPro" id="IPR004864">
    <property type="entry name" value="LEA_2"/>
</dbReference>
<accession>A0A4S4ASF9</accession>
<feature type="domain" description="Water stress and hypersensitive response" evidence="1">
    <location>
        <begin position="25"/>
        <end position="144"/>
    </location>
</feature>
<dbReference type="SMART" id="SM00769">
    <property type="entry name" value="WHy"/>
    <property type="match status" value="1"/>
</dbReference>
<dbReference type="Gene3D" id="2.60.40.1820">
    <property type="match status" value="1"/>
</dbReference>
<dbReference type="Proteomes" id="UP000307956">
    <property type="component" value="Unassembled WGS sequence"/>
</dbReference>
<dbReference type="SUPFAM" id="SSF117070">
    <property type="entry name" value="LEA14-like"/>
    <property type="match status" value="1"/>
</dbReference>
<evidence type="ECO:0000313" key="3">
    <source>
        <dbReference type="Proteomes" id="UP000307956"/>
    </source>
</evidence>
<evidence type="ECO:0000313" key="2">
    <source>
        <dbReference type="EMBL" id="THF62772.1"/>
    </source>
</evidence>
<proteinExistence type="predicted"/>
<comment type="caution">
    <text evidence="2">The sequence shown here is derived from an EMBL/GenBank/DDBJ whole genome shotgun (WGS) entry which is preliminary data.</text>
</comment>
<dbReference type="GO" id="GO:0009269">
    <property type="term" value="P:response to desiccation"/>
    <property type="evidence" value="ECO:0007669"/>
    <property type="project" value="InterPro"/>
</dbReference>
<protein>
    <submittedName>
        <fullName evidence="2">Water stress and hypersensitive response domain-containing protein</fullName>
    </submittedName>
</protein>